<dbReference type="EMBL" id="CATOUU010000699">
    <property type="protein sequence ID" value="CAI9942338.1"/>
    <property type="molecule type" value="Genomic_DNA"/>
</dbReference>
<organism evidence="1">
    <name type="scientific">Hexamita inflata</name>
    <dbReference type="NCBI Taxonomy" id="28002"/>
    <lineage>
        <taxon>Eukaryota</taxon>
        <taxon>Metamonada</taxon>
        <taxon>Diplomonadida</taxon>
        <taxon>Hexamitidae</taxon>
        <taxon>Hexamitinae</taxon>
        <taxon>Hexamita</taxon>
    </lineage>
</organism>
<evidence type="ECO:0000313" key="1">
    <source>
        <dbReference type="EMBL" id="CAI9942338.1"/>
    </source>
</evidence>
<evidence type="ECO:0000313" key="2">
    <source>
        <dbReference type="EMBL" id="CAL6015446.1"/>
    </source>
</evidence>
<reference evidence="1" key="1">
    <citation type="submission" date="2023-06" db="EMBL/GenBank/DDBJ databases">
        <authorList>
            <person name="Kurt Z."/>
        </authorList>
    </citation>
    <scope>NUCLEOTIDE SEQUENCE</scope>
</reference>
<protein>
    <submittedName>
        <fullName evidence="2">Hypothetical_protein</fullName>
    </submittedName>
</protein>
<keyword evidence="3" id="KW-1185">Reference proteome</keyword>
<accession>A0AA86PPD5</accession>
<dbReference type="EMBL" id="CAXDID020000073">
    <property type="protein sequence ID" value="CAL6015446.1"/>
    <property type="molecule type" value="Genomic_DNA"/>
</dbReference>
<sequence length="113" mass="12741">MLFSPLSIVTPSPSDQTLSWASLVVLFFRQLDLVFNRFVYFVVMQSISEQADVMHLGILHGTRYCKAAVFAQEGVRDLQQVLLLVQQLLSIIFISSEGDNRDCVKYQIGDNAV</sequence>
<proteinExistence type="predicted"/>
<comment type="caution">
    <text evidence="1">The sequence shown here is derived from an EMBL/GenBank/DDBJ whole genome shotgun (WGS) entry which is preliminary data.</text>
</comment>
<dbReference type="Proteomes" id="UP001642409">
    <property type="component" value="Unassembled WGS sequence"/>
</dbReference>
<dbReference type="AlphaFoldDB" id="A0AA86PPD5"/>
<evidence type="ECO:0000313" key="3">
    <source>
        <dbReference type="Proteomes" id="UP001642409"/>
    </source>
</evidence>
<gene>
    <name evidence="2" type="ORF">HINF_LOCUS24834</name>
    <name evidence="1" type="ORF">HINF_LOCUS29983</name>
</gene>
<name>A0AA86PPD5_9EUKA</name>
<reference evidence="2 3" key="2">
    <citation type="submission" date="2024-07" db="EMBL/GenBank/DDBJ databases">
        <authorList>
            <person name="Akdeniz Z."/>
        </authorList>
    </citation>
    <scope>NUCLEOTIDE SEQUENCE [LARGE SCALE GENOMIC DNA]</scope>
</reference>